<evidence type="ECO:0000259" key="1">
    <source>
        <dbReference type="PROSITE" id="PS51186"/>
    </source>
</evidence>
<dbReference type="RefSeq" id="WP_343873890.1">
    <property type="nucleotide sequence ID" value="NZ_BAAAIX010000021.1"/>
</dbReference>
<sequence length="212" mass="23750">MEPRLPDEGPLTGPNLELRRLTEQDLPELAEIVTDPEVYAHGYVMHHRPTDPGEALELVRRQWLSDPTDRDGRGAGRMSYAIRLRADGPLGRAGELVGTSSLGEVHLPREQAHLGWTLYAPRFWGSGTNAEAKWLLLRHCFEQCGLGRVKIQTDILNTRSQAAIARLGATREGVLRREQPREDGSWRDTVVFSILADEWPQVSQGLRARFGG</sequence>
<dbReference type="PROSITE" id="PS51186">
    <property type="entry name" value="GNAT"/>
    <property type="match status" value="1"/>
</dbReference>
<dbReference type="SUPFAM" id="SSF55729">
    <property type="entry name" value="Acyl-CoA N-acyltransferases (Nat)"/>
    <property type="match status" value="1"/>
</dbReference>
<comment type="caution">
    <text evidence="2">The sequence shown here is derived from an EMBL/GenBank/DDBJ whole genome shotgun (WGS) entry which is preliminary data.</text>
</comment>
<dbReference type="EMBL" id="JBHUFZ010000007">
    <property type="protein sequence ID" value="MFD1889158.1"/>
    <property type="molecule type" value="Genomic_DNA"/>
</dbReference>
<dbReference type="Gene3D" id="3.40.630.30">
    <property type="match status" value="1"/>
</dbReference>
<dbReference type="PANTHER" id="PTHR43610:SF1">
    <property type="entry name" value="N-ACETYLTRANSFERASE DOMAIN-CONTAINING PROTEIN"/>
    <property type="match status" value="1"/>
</dbReference>
<reference evidence="3" key="1">
    <citation type="journal article" date="2019" name="Int. J. Syst. Evol. Microbiol.">
        <title>The Global Catalogue of Microorganisms (GCM) 10K type strain sequencing project: providing services to taxonomists for standard genome sequencing and annotation.</title>
        <authorList>
            <consortium name="The Broad Institute Genomics Platform"/>
            <consortium name="The Broad Institute Genome Sequencing Center for Infectious Disease"/>
            <person name="Wu L."/>
            <person name="Ma J."/>
        </authorList>
    </citation>
    <scope>NUCLEOTIDE SEQUENCE [LARGE SCALE GENOMIC DNA]</scope>
    <source>
        <strain evidence="3">CAIM 431</strain>
    </source>
</reference>
<keyword evidence="3" id="KW-1185">Reference proteome</keyword>
<dbReference type="PANTHER" id="PTHR43610">
    <property type="entry name" value="BLL6696 PROTEIN"/>
    <property type="match status" value="1"/>
</dbReference>
<dbReference type="Pfam" id="PF13302">
    <property type="entry name" value="Acetyltransf_3"/>
    <property type="match status" value="1"/>
</dbReference>
<dbReference type="InterPro" id="IPR000182">
    <property type="entry name" value="GNAT_dom"/>
</dbReference>
<evidence type="ECO:0000313" key="2">
    <source>
        <dbReference type="EMBL" id="MFD1889158.1"/>
    </source>
</evidence>
<accession>A0ABW4RUR9</accession>
<dbReference type="InterPro" id="IPR016181">
    <property type="entry name" value="Acyl_CoA_acyltransferase"/>
</dbReference>
<gene>
    <name evidence="2" type="ORF">ACFSCS_03025</name>
</gene>
<evidence type="ECO:0000313" key="3">
    <source>
        <dbReference type="Proteomes" id="UP001597326"/>
    </source>
</evidence>
<feature type="domain" description="N-acetyltransferase" evidence="1">
    <location>
        <begin position="16"/>
        <end position="197"/>
    </location>
</feature>
<protein>
    <submittedName>
        <fullName evidence="2">GNAT family protein</fullName>
    </submittedName>
</protein>
<dbReference type="Proteomes" id="UP001597326">
    <property type="component" value="Unassembled WGS sequence"/>
</dbReference>
<proteinExistence type="predicted"/>
<name>A0ABW4RUR9_9ACTN</name>
<organism evidence="2 3">
    <name type="scientific">Luteococcus peritonei</name>
    <dbReference type="NCBI Taxonomy" id="88874"/>
    <lineage>
        <taxon>Bacteria</taxon>
        <taxon>Bacillati</taxon>
        <taxon>Actinomycetota</taxon>
        <taxon>Actinomycetes</taxon>
        <taxon>Propionibacteriales</taxon>
        <taxon>Propionibacteriaceae</taxon>
        <taxon>Luteococcus</taxon>
    </lineage>
</organism>